<dbReference type="SUPFAM" id="SSF48452">
    <property type="entry name" value="TPR-like"/>
    <property type="match status" value="1"/>
</dbReference>
<dbReference type="Proteomes" id="UP000292003">
    <property type="component" value="Unassembled WGS sequence"/>
</dbReference>
<name>A0A4Q7JDB7_9PSEU</name>
<dbReference type="RefSeq" id="WP_130475076.1">
    <property type="nucleotide sequence ID" value="NZ_SFCC01000004.1"/>
</dbReference>
<accession>A0A4Q7JDB7</accession>
<dbReference type="AlphaFoldDB" id="A0A4Q7JDB7"/>
<dbReference type="OrthoDB" id="4518481at2"/>
<evidence type="ECO:0000313" key="2">
    <source>
        <dbReference type="Proteomes" id="UP000292003"/>
    </source>
</evidence>
<dbReference type="EMBL" id="SFCC01000004">
    <property type="protein sequence ID" value="RZQ64364.1"/>
    <property type="molecule type" value="Genomic_DNA"/>
</dbReference>
<comment type="caution">
    <text evidence="1">The sequence shown here is derived from an EMBL/GenBank/DDBJ whole genome shotgun (WGS) entry which is preliminary data.</text>
</comment>
<keyword evidence="2" id="KW-1185">Reference proteome</keyword>
<sequence length="485" mass="52941">MLGQGCDVDAIAAEMRARWGFGIRAAYRYANGLTLDQAAERFNAAANDSEARTTGARVSDWEGWPQTGRRPSAFNLVVLARAYGTAARRLIAPDEWDGLDERERLILDELNHQPADGQGALESGIVVAHGRADVVAAVEEHDERQDASALAADAAKAALDFATWAEASNVSSGTLDHLAYELGRIATNYVHAPLVPLFRDLTELRGIAFDLLKNGRQHPSQARELFFLAGTSCVLLAHGAQNLGDSHSAMAQVRAALTCAEQADHDGLRAWTHGTAALIAEWTHQHRRALDFAERGQQFAVTADSRVRLASLEARVAARAGHRDRAMAALERALHARDTASVGDELEEFGGLLTFPIVKQRYYAGSAYALLGEAEQAEGNALWAIEQYETGLPEERSYGDEAIARVDVCTARLTLGDLEGAQEALRPVLDLPAERRIEQLAVGLGRVRSALTNPRYTRVHIARNLTQEIDQFKAEAMSRKLLKDR</sequence>
<proteinExistence type="predicted"/>
<reference evidence="1 2" key="1">
    <citation type="submission" date="2019-02" db="EMBL/GenBank/DDBJ databases">
        <title>Draft genome sequence of Amycolatopsis sp. 8-3EHSu isolated from roots of Suaeda maritima.</title>
        <authorList>
            <person name="Duangmal K."/>
            <person name="Chantavorakit T."/>
        </authorList>
    </citation>
    <scope>NUCLEOTIDE SEQUENCE [LARGE SCALE GENOMIC DNA]</scope>
    <source>
        <strain evidence="1 2">8-3EHSu</strain>
    </source>
</reference>
<dbReference type="Gene3D" id="1.25.40.10">
    <property type="entry name" value="Tetratricopeptide repeat domain"/>
    <property type="match status" value="1"/>
</dbReference>
<gene>
    <name evidence="1" type="ORF">EWH70_10375</name>
</gene>
<dbReference type="InterPro" id="IPR011990">
    <property type="entry name" value="TPR-like_helical_dom_sf"/>
</dbReference>
<evidence type="ECO:0000313" key="1">
    <source>
        <dbReference type="EMBL" id="RZQ64364.1"/>
    </source>
</evidence>
<protein>
    <submittedName>
        <fullName evidence="1">XRE family transcriptional regulator</fullName>
    </submittedName>
</protein>
<organism evidence="1 2">
    <name type="scientific">Amycolatopsis suaedae</name>
    <dbReference type="NCBI Taxonomy" id="2510978"/>
    <lineage>
        <taxon>Bacteria</taxon>
        <taxon>Bacillati</taxon>
        <taxon>Actinomycetota</taxon>
        <taxon>Actinomycetes</taxon>
        <taxon>Pseudonocardiales</taxon>
        <taxon>Pseudonocardiaceae</taxon>
        <taxon>Amycolatopsis</taxon>
    </lineage>
</organism>